<protein>
    <recommendedName>
        <fullName evidence="3">Protein kinase domain-containing protein</fullName>
    </recommendedName>
</protein>
<dbReference type="InParanoid" id="A0A369K0V4"/>
<comment type="caution">
    <text evidence="1">The sequence shown here is derived from an EMBL/GenBank/DDBJ whole genome shotgun (WGS) entry which is preliminary data.</text>
</comment>
<dbReference type="OrthoDB" id="3182995at2759"/>
<name>A0A369K0V4_HYPMA</name>
<reference evidence="1" key="1">
    <citation type="submission" date="2018-04" db="EMBL/GenBank/DDBJ databases">
        <title>Whole genome sequencing of Hypsizygus marmoreus.</title>
        <authorList>
            <person name="Choi I.-G."/>
            <person name="Min B."/>
            <person name="Kim J.-G."/>
            <person name="Kim S."/>
            <person name="Oh Y.-L."/>
            <person name="Kong W.-S."/>
            <person name="Park H."/>
            <person name="Jeong J."/>
            <person name="Song E.-S."/>
        </authorList>
    </citation>
    <scope>NUCLEOTIDE SEQUENCE [LARGE SCALE GENOMIC DNA]</scope>
    <source>
        <strain evidence="1">51987-8</strain>
    </source>
</reference>
<evidence type="ECO:0000313" key="1">
    <source>
        <dbReference type="EMBL" id="RDB27100.1"/>
    </source>
</evidence>
<accession>A0A369K0V4</accession>
<dbReference type="STRING" id="39966.A0A369K0V4"/>
<proteinExistence type="predicted"/>
<organism evidence="1 2">
    <name type="scientific">Hypsizygus marmoreus</name>
    <name type="common">White beech mushroom</name>
    <name type="synonym">Agaricus marmoreus</name>
    <dbReference type="NCBI Taxonomy" id="39966"/>
    <lineage>
        <taxon>Eukaryota</taxon>
        <taxon>Fungi</taxon>
        <taxon>Dikarya</taxon>
        <taxon>Basidiomycota</taxon>
        <taxon>Agaricomycotina</taxon>
        <taxon>Agaricomycetes</taxon>
        <taxon>Agaricomycetidae</taxon>
        <taxon>Agaricales</taxon>
        <taxon>Tricholomatineae</taxon>
        <taxon>Lyophyllaceae</taxon>
        <taxon>Hypsizygus</taxon>
    </lineage>
</organism>
<dbReference type="Proteomes" id="UP000076154">
    <property type="component" value="Unassembled WGS sequence"/>
</dbReference>
<sequence length="346" mass="39551">MVTLRVENFQSLVPFDTDDWVVGPGMDALTIVDPDPIAGKRSFRVKAMKILHDGGKFLNIRTSWLDVEDFKRTGLETIVLKMTTKSKAFDNFMMIFDQRLSHLQGRVIPELIGVFQGEALERQLHCVIMEDCGDPLNDVEPLFAELYPGGPKSKLPFRFQPHNVRLRVFEQLSKFHLVKVHVNFNESHVLAKDKDYRICTLDCGPYEIHECSFVSGELSSILENPHWDSHCTQLVNLAQELDVWSPAIPNVSIFKDSYDSYTGKLYPAQEIVDELFKEDRLLGQYVERWKILKWLRALRKYQLDNNVQDHKSILALAAASKPKLTLTKGFDINARTAENSGEAISV</sequence>
<dbReference type="AlphaFoldDB" id="A0A369K0V4"/>
<gene>
    <name evidence="1" type="ORF">Hypma_005092</name>
</gene>
<dbReference type="EMBL" id="LUEZ02000021">
    <property type="protein sequence ID" value="RDB27100.1"/>
    <property type="molecule type" value="Genomic_DNA"/>
</dbReference>
<evidence type="ECO:0000313" key="2">
    <source>
        <dbReference type="Proteomes" id="UP000076154"/>
    </source>
</evidence>
<keyword evidence="2" id="KW-1185">Reference proteome</keyword>
<evidence type="ECO:0008006" key="3">
    <source>
        <dbReference type="Google" id="ProtNLM"/>
    </source>
</evidence>